<proteinExistence type="predicted"/>
<dbReference type="Proteomes" id="UP000324705">
    <property type="component" value="Chromosome 3A"/>
</dbReference>
<feature type="chain" id="PRO_5040284845" description="Neprosin activation peptide domain-containing protein" evidence="1">
    <location>
        <begin position="25"/>
        <end position="202"/>
    </location>
</feature>
<accession>A0A9R0VSR4</accession>
<dbReference type="InterPro" id="IPR053168">
    <property type="entry name" value="Glutamic_endopeptidase"/>
</dbReference>
<feature type="signal peptide" evidence="1">
    <location>
        <begin position="1"/>
        <end position="24"/>
    </location>
</feature>
<name>A0A9R0VSR4_TRITD</name>
<feature type="domain" description="Neprosin activation peptide" evidence="2">
    <location>
        <begin position="32"/>
        <end position="106"/>
    </location>
</feature>
<evidence type="ECO:0000259" key="2">
    <source>
        <dbReference type="Pfam" id="PF14365"/>
    </source>
</evidence>
<dbReference type="EMBL" id="LT934115">
    <property type="protein sequence ID" value="VAH69965.1"/>
    <property type="molecule type" value="Genomic_DNA"/>
</dbReference>
<dbReference type="PANTHER" id="PTHR31589:SF223">
    <property type="entry name" value="PROTEIN, PUTATIVE (DUF239)-RELATED"/>
    <property type="match status" value="1"/>
</dbReference>
<gene>
    <name evidence="3" type="ORF">TRITD_3Av1G279640</name>
</gene>
<organism evidence="3 4">
    <name type="scientific">Triticum turgidum subsp. durum</name>
    <name type="common">Durum wheat</name>
    <name type="synonym">Triticum durum</name>
    <dbReference type="NCBI Taxonomy" id="4567"/>
    <lineage>
        <taxon>Eukaryota</taxon>
        <taxon>Viridiplantae</taxon>
        <taxon>Streptophyta</taxon>
        <taxon>Embryophyta</taxon>
        <taxon>Tracheophyta</taxon>
        <taxon>Spermatophyta</taxon>
        <taxon>Magnoliopsida</taxon>
        <taxon>Liliopsida</taxon>
        <taxon>Poales</taxon>
        <taxon>Poaceae</taxon>
        <taxon>BOP clade</taxon>
        <taxon>Pooideae</taxon>
        <taxon>Triticodae</taxon>
        <taxon>Triticeae</taxon>
        <taxon>Triticinae</taxon>
        <taxon>Triticum</taxon>
    </lineage>
</organism>
<evidence type="ECO:0000256" key="1">
    <source>
        <dbReference type="SAM" id="SignalP"/>
    </source>
</evidence>
<keyword evidence="1" id="KW-0732">Signal</keyword>
<dbReference type="Gramene" id="TRITD3Av1G279640.1">
    <property type="protein sequence ID" value="TRITD3Av1G279640.1"/>
    <property type="gene ID" value="TRITD3Av1G279640"/>
</dbReference>
<protein>
    <recommendedName>
        <fullName evidence="2">Neprosin activation peptide domain-containing protein</fullName>
    </recommendedName>
</protein>
<dbReference type="InterPro" id="IPR025521">
    <property type="entry name" value="Neprosin_propep"/>
</dbReference>
<dbReference type="AlphaFoldDB" id="A0A9R0VSR4"/>
<reference evidence="3 4" key="1">
    <citation type="submission" date="2017-09" db="EMBL/GenBank/DDBJ databases">
        <authorList>
            <consortium name="International Durum Wheat Genome Sequencing Consortium (IDWGSC)"/>
            <person name="Milanesi L."/>
        </authorList>
    </citation>
    <scope>NUCLEOTIDE SEQUENCE [LARGE SCALE GENOMIC DNA]</scope>
    <source>
        <strain evidence="4">cv. Svevo</strain>
    </source>
</reference>
<dbReference type="OMA" id="YNENGSY"/>
<evidence type="ECO:0000313" key="4">
    <source>
        <dbReference type="Proteomes" id="UP000324705"/>
    </source>
</evidence>
<dbReference type="Pfam" id="PF14365">
    <property type="entry name" value="Neprosin_AP"/>
    <property type="match status" value="1"/>
</dbReference>
<evidence type="ECO:0000313" key="3">
    <source>
        <dbReference type="EMBL" id="VAH69965.1"/>
    </source>
</evidence>
<keyword evidence="4" id="KW-1185">Reference proteome</keyword>
<dbReference type="PANTHER" id="PTHR31589">
    <property type="entry name" value="PROTEIN, PUTATIVE (DUF239)-RELATED-RELATED"/>
    <property type="match status" value="1"/>
</dbReference>
<sequence>MKKYSKLLVVLWMFLLLLISTGDSTKSVIKFIKSEDGDIIECVDIYQQPSFEHLVIKNDTKFEMQQMFSTNNKKTNATTSAVVHQIWQKSGNCPSGTIPIRRMTNKSHVELEQEQLTACKIEFAGIETYQTVYGARADINAWSINVEPNEWSVSAINIYNENGSYIQYGWMSCLGLGPVRLDLGSFLGPPLNAPFSCSDVDY</sequence>